<dbReference type="Proteomes" id="UP000825890">
    <property type="component" value="Unassembled WGS sequence"/>
</dbReference>
<feature type="compositionally biased region" description="Basic and acidic residues" evidence="1">
    <location>
        <begin position="101"/>
        <end position="117"/>
    </location>
</feature>
<sequence length="200" mass="22861">MASSHAIGFLPSWLLNMELQRQTGGWIGKAPFRIGPHEETTFSRSARKDEELAMPAMRMVRRGIPEALGTKDRVDGTTEAKRRPQISASRPAIPSLGNASRKVERQKERRREKREHGLEWRGRRESVEGRVYSDEQKAFIAECHRDWANRSKSKGKAIPISKLSQTFNEKFREVPVRTRSSLASLIGRDGDLSKLRNRLN</sequence>
<dbReference type="AlphaFoldDB" id="A0A9P3FGU1"/>
<name>A0A9P3FGU1_9PEZI</name>
<feature type="region of interest" description="Disordered" evidence="1">
    <location>
        <begin position="64"/>
        <end position="117"/>
    </location>
</feature>
<gene>
    <name evidence="2" type="ORF">CKM354_000544200</name>
</gene>
<reference evidence="2 3" key="1">
    <citation type="submission" date="2021-01" db="EMBL/GenBank/DDBJ databases">
        <title>Cercospora kikuchii MAFF 305040 whole genome shotgun sequence.</title>
        <authorList>
            <person name="Kashiwa T."/>
            <person name="Suzuki T."/>
        </authorList>
    </citation>
    <scope>NUCLEOTIDE SEQUENCE [LARGE SCALE GENOMIC DNA]</scope>
    <source>
        <strain evidence="2 3">MAFF 305040</strain>
    </source>
</reference>
<dbReference type="RefSeq" id="XP_044656651.1">
    <property type="nucleotide sequence ID" value="XM_044800716.1"/>
</dbReference>
<organism evidence="2 3">
    <name type="scientific">Cercospora kikuchii</name>
    <dbReference type="NCBI Taxonomy" id="84275"/>
    <lineage>
        <taxon>Eukaryota</taxon>
        <taxon>Fungi</taxon>
        <taxon>Dikarya</taxon>
        <taxon>Ascomycota</taxon>
        <taxon>Pezizomycotina</taxon>
        <taxon>Dothideomycetes</taxon>
        <taxon>Dothideomycetidae</taxon>
        <taxon>Mycosphaerellales</taxon>
        <taxon>Mycosphaerellaceae</taxon>
        <taxon>Cercospora</taxon>
    </lineage>
</organism>
<feature type="compositionally biased region" description="Basic and acidic residues" evidence="1">
    <location>
        <begin position="69"/>
        <end position="82"/>
    </location>
</feature>
<evidence type="ECO:0000256" key="1">
    <source>
        <dbReference type="SAM" id="MobiDB-lite"/>
    </source>
</evidence>
<proteinExistence type="predicted"/>
<dbReference type="GeneID" id="68291017"/>
<evidence type="ECO:0000313" key="2">
    <source>
        <dbReference type="EMBL" id="GIZ42164.1"/>
    </source>
</evidence>
<dbReference type="OrthoDB" id="3650267at2759"/>
<accession>A0A9P3FGU1</accession>
<comment type="caution">
    <text evidence="2">The sequence shown here is derived from an EMBL/GenBank/DDBJ whole genome shotgun (WGS) entry which is preliminary data.</text>
</comment>
<protein>
    <submittedName>
        <fullName evidence="2">Uncharacterized protein</fullName>
    </submittedName>
</protein>
<evidence type="ECO:0000313" key="3">
    <source>
        <dbReference type="Proteomes" id="UP000825890"/>
    </source>
</evidence>
<keyword evidence="3" id="KW-1185">Reference proteome</keyword>
<dbReference type="EMBL" id="BOLY01000003">
    <property type="protein sequence ID" value="GIZ42164.1"/>
    <property type="molecule type" value="Genomic_DNA"/>
</dbReference>